<dbReference type="PANTHER" id="PTHR43057:SF1">
    <property type="entry name" value="ARSENICAL-RESISTANCE PROTEIN 3"/>
    <property type="match status" value="1"/>
</dbReference>
<dbReference type="RefSeq" id="WP_188586605.1">
    <property type="nucleotide sequence ID" value="NZ_BMGC01000013.1"/>
</dbReference>
<keyword evidence="2" id="KW-0812">Transmembrane</keyword>
<dbReference type="Pfam" id="PF13593">
    <property type="entry name" value="SBF_like"/>
    <property type="match status" value="1"/>
</dbReference>
<feature type="transmembrane region" description="Helical" evidence="2">
    <location>
        <begin position="229"/>
        <end position="254"/>
    </location>
</feature>
<accession>A0A916WTL7</accession>
<comment type="caution">
    <text evidence="3">The sequence shown here is derived from an EMBL/GenBank/DDBJ whole genome shotgun (WGS) entry which is preliminary data.</text>
</comment>
<evidence type="ECO:0000256" key="2">
    <source>
        <dbReference type="SAM" id="Phobius"/>
    </source>
</evidence>
<keyword evidence="4" id="KW-1185">Reference proteome</keyword>
<evidence type="ECO:0000256" key="1">
    <source>
        <dbReference type="ARBA" id="ARBA00022448"/>
    </source>
</evidence>
<evidence type="ECO:0000313" key="4">
    <source>
        <dbReference type="Proteomes" id="UP000621454"/>
    </source>
</evidence>
<protein>
    <submittedName>
        <fullName evidence="3">Arsenic resistance protein</fullName>
    </submittedName>
</protein>
<sequence length="328" mass="34975">MISQRGVTSWMEDHQAVLYIAAIALGIVVGVATPGTTSLRAAINPILAALLYATFLQVPAADLLRSLHDGRFVAALLAMNFVVTPIVVTALFVLLPSNDALRIGMLLVLLCPCVDYVIVFSGIAGADNQRLLAATPLLLLLQMALLPVFLTLFMGADLTDVIDVAPFLRAFLVLIVIPLVLAWLTQAWAARKSAGQQFASGAGKLMVPLMMAVLFTVVASQIPRVTDDLGYVVALIPFYITFLVVMAGAGVVFTRVFRLDISSRRAIVFSGATRNSLVVLPLALALPSGYELAAVAVVTQTLVEVLGMVVYIRVIPRLLPDGAESPPR</sequence>
<reference evidence="3" key="2">
    <citation type="submission" date="2020-09" db="EMBL/GenBank/DDBJ databases">
        <authorList>
            <person name="Sun Q."/>
            <person name="Zhou Y."/>
        </authorList>
    </citation>
    <scope>NUCLEOTIDE SEQUENCE</scope>
    <source>
        <strain evidence="3">CGMCC 1.12827</strain>
    </source>
</reference>
<proteinExistence type="predicted"/>
<dbReference type="AlphaFoldDB" id="A0A916WTL7"/>
<dbReference type="PANTHER" id="PTHR43057">
    <property type="entry name" value="ARSENITE EFFLUX TRANSPORTER"/>
    <property type="match status" value="1"/>
</dbReference>
<keyword evidence="1" id="KW-0813">Transport</keyword>
<dbReference type="GO" id="GO:0015105">
    <property type="term" value="F:arsenite transmembrane transporter activity"/>
    <property type="evidence" value="ECO:0007669"/>
    <property type="project" value="TreeGrafter"/>
</dbReference>
<name>A0A916WTL7_9ACTN</name>
<dbReference type="EMBL" id="BMGC01000013">
    <property type="protein sequence ID" value="GGB33216.1"/>
    <property type="molecule type" value="Genomic_DNA"/>
</dbReference>
<keyword evidence="2" id="KW-0472">Membrane</keyword>
<dbReference type="GO" id="GO:0015104">
    <property type="term" value="F:antimonite transmembrane transporter activity"/>
    <property type="evidence" value="ECO:0007669"/>
    <property type="project" value="TreeGrafter"/>
</dbReference>
<feature type="transmembrane region" description="Helical" evidence="2">
    <location>
        <begin position="166"/>
        <end position="184"/>
    </location>
</feature>
<feature type="transmembrane region" description="Helical" evidence="2">
    <location>
        <begin position="72"/>
        <end position="94"/>
    </location>
</feature>
<dbReference type="Proteomes" id="UP000621454">
    <property type="component" value="Unassembled WGS sequence"/>
</dbReference>
<dbReference type="Gene3D" id="1.20.1530.20">
    <property type="match status" value="1"/>
</dbReference>
<organism evidence="3 4">
    <name type="scientific">Gordonia jinhuaensis</name>
    <dbReference type="NCBI Taxonomy" id="1517702"/>
    <lineage>
        <taxon>Bacteria</taxon>
        <taxon>Bacillati</taxon>
        <taxon>Actinomycetota</taxon>
        <taxon>Actinomycetes</taxon>
        <taxon>Mycobacteriales</taxon>
        <taxon>Gordoniaceae</taxon>
        <taxon>Gordonia</taxon>
    </lineage>
</organism>
<feature type="transmembrane region" description="Helical" evidence="2">
    <location>
        <begin position="16"/>
        <end position="35"/>
    </location>
</feature>
<dbReference type="InterPro" id="IPR004706">
    <property type="entry name" value="Arsenical-R_Acr3"/>
</dbReference>
<feature type="transmembrane region" description="Helical" evidence="2">
    <location>
        <begin position="100"/>
        <end position="119"/>
    </location>
</feature>
<feature type="transmembrane region" description="Helical" evidence="2">
    <location>
        <begin position="41"/>
        <end position="60"/>
    </location>
</feature>
<reference evidence="3" key="1">
    <citation type="journal article" date="2014" name="Int. J. Syst. Evol. Microbiol.">
        <title>Complete genome sequence of Corynebacterium casei LMG S-19264T (=DSM 44701T), isolated from a smear-ripened cheese.</title>
        <authorList>
            <consortium name="US DOE Joint Genome Institute (JGI-PGF)"/>
            <person name="Walter F."/>
            <person name="Albersmeier A."/>
            <person name="Kalinowski J."/>
            <person name="Ruckert C."/>
        </authorList>
    </citation>
    <scope>NUCLEOTIDE SEQUENCE</scope>
    <source>
        <strain evidence="3">CGMCC 1.12827</strain>
    </source>
</reference>
<dbReference type="InterPro" id="IPR038770">
    <property type="entry name" value="Na+/solute_symporter_sf"/>
</dbReference>
<dbReference type="InterPro" id="IPR016833">
    <property type="entry name" value="Put_Na-Bile_cotransptr"/>
</dbReference>
<dbReference type="GO" id="GO:0005886">
    <property type="term" value="C:plasma membrane"/>
    <property type="evidence" value="ECO:0007669"/>
    <property type="project" value="TreeGrafter"/>
</dbReference>
<keyword evidence="2" id="KW-1133">Transmembrane helix</keyword>
<feature type="transmembrane region" description="Helical" evidence="2">
    <location>
        <begin position="205"/>
        <end position="223"/>
    </location>
</feature>
<gene>
    <name evidence="3" type="ORF">GCM10011489_21710</name>
</gene>
<feature type="transmembrane region" description="Helical" evidence="2">
    <location>
        <begin position="131"/>
        <end position="154"/>
    </location>
</feature>
<evidence type="ECO:0000313" key="3">
    <source>
        <dbReference type="EMBL" id="GGB33216.1"/>
    </source>
</evidence>
<dbReference type="GO" id="GO:0015297">
    <property type="term" value="F:antiporter activity"/>
    <property type="evidence" value="ECO:0007669"/>
    <property type="project" value="InterPro"/>
</dbReference>